<keyword evidence="6 8" id="KW-1133">Transmembrane helix</keyword>
<dbReference type="InterPro" id="IPR011527">
    <property type="entry name" value="ABC1_TM_dom"/>
</dbReference>
<organism evidence="10 11">
    <name type="scientific">Camellia sinensis</name>
    <name type="common">Tea plant</name>
    <name type="synonym">Thea sinensis</name>
    <dbReference type="NCBI Taxonomy" id="4442"/>
    <lineage>
        <taxon>Eukaryota</taxon>
        <taxon>Viridiplantae</taxon>
        <taxon>Streptophyta</taxon>
        <taxon>Embryophyta</taxon>
        <taxon>Tracheophyta</taxon>
        <taxon>Spermatophyta</taxon>
        <taxon>Magnoliopsida</taxon>
        <taxon>eudicotyledons</taxon>
        <taxon>Gunneridae</taxon>
        <taxon>Pentapetalae</taxon>
        <taxon>asterids</taxon>
        <taxon>Ericales</taxon>
        <taxon>Theaceae</taxon>
        <taxon>Camellia</taxon>
    </lineage>
</organism>
<reference evidence="10 11" key="2">
    <citation type="submission" date="2020-07" db="EMBL/GenBank/DDBJ databases">
        <title>Genome assembly of wild tea tree DASZ reveals pedigree and selection history of tea varieties.</title>
        <authorList>
            <person name="Zhang W."/>
        </authorList>
    </citation>
    <scope>NUCLEOTIDE SEQUENCE [LARGE SCALE GENOMIC DNA]</scope>
    <source>
        <strain evidence="11">cv. G240</strain>
        <tissue evidence="10">Leaf</tissue>
    </source>
</reference>
<accession>A0A7J7HKG1</accession>
<dbReference type="InterPro" id="IPR027417">
    <property type="entry name" value="P-loop_NTPase"/>
</dbReference>
<proteinExistence type="predicted"/>
<evidence type="ECO:0000313" key="11">
    <source>
        <dbReference type="Proteomes" id="UP000593564"/>
    </source>
</evidence>
<gene>
    <name evidence="10" type="ORF">HYC85_006248</name>
</gene>
<feature type="domain" description="ABC transmembrane type-1" evidence="9">
    <location>
        <begin position="93"/>
        <end position="366"/>
    </location>
</feature>
<comment type="caution">
    <text evidence="10">The sequence shown here is derived from an EMBL/GenBank/DDBJ whole genome shotgun (WGS) entry which is preliminary data.</text>
</comment>
<dbReference type="GO" id="GO:0016020">
    <property type="term" value="C:membrane"/>
    <property type="evidence" value="ECO:0007669"/>
    <property type="project" value="UniProtKB-SubCell"/>
</dbReference>
<keyword evidence="2" id="KW-0813">Transport</keyword>
<dbReference type="CDD" id="cd18579">
    <property type="entry name" value="ABC_6TM_ABCC_D1"/>
    <property type="match status" value="1"/>
</dbReference>
<dbReference type="Proteomes" id="UP000593564">
    <property type="component" value="Unassembled WGS sequence"/>
</dbReference>
<dbReference type="SUPFAM" id="SSF90123">
    <property type="entry name" value="ABC transporter transmembrane region"/>
    <property type="match status" value="1"/>
</dbReference>
<keyword evidence="11" id="KW-1185">Reference proteome</keyword>
<evidence type="ECO:0000313" key="10">
    <source>
        <dbReference type="EMBL" id="KAF5953392.1"/>
    </source>
</evidence>
<keyword evidence="4" id="KW-0547">Nucleotide-binding</keyword>
<evidence type="ECO:0000256" key="1">
    <source>
        <dbReference type="ARBA" id="ARBA00004141"/>
    </source>
</evidence>
<dbReference type="InterPro" id="IPR050173">
    <property type="entry name" value="ABC_transporter_C-like"/>
</dbReference>
<evidence type="ECO:0000256" key="6">
    <source>
        <dbReference type="ARBA" id="ARBA00022989"/>
    </source>
</evidence>
<feature type="transmembrane region" description="Helical" evidence="8">
    <location>
        <begin position="129"/>
        <end position="146"/>
    </location>
</feature>
<dbReference type="GO" id="GO:0005524">
    <property type="term" value="F:ATP binding"/>
    <property type="evidence" value="ECO:0007669"/>
    <property type="project" value="UniProtKB-KW"/>
</dbReference>
<reference evidence="11" key="1">
    <citation type="journal article" date="2020" name="Nat. Commun.">
        <title>Genome assembly of wild tea tree DASZ reveals pedigree and selection history of tea varieties.</title>
        <authorList>
            <person name="Zhang W."/>
            <person name="Zhang Y."/>
            <person name="Qiu H."/>
            <person name="Guo Y."/>
            <person name="Wan H."/>
            <person name="Zhang X."/>
            <person name="Scossa F."/>
            <person name="Alseekh S."/>
            <person name="Zhang Q."/>
            <person name="Wang P."/>
            <person name="Xu L."/>
            <person name="Schmidt M.H."/>
            <person name="Jia X."/>
            <person name="Li D."/>
            <person name="Zhu A."/>
            <person name="Guo F."/>
            <person name="Chen W."/>
            <person name="Ni D."/>
            <person name="Usadel B."/>
            <person name="Fernie A.R."/>
            <person name="Wen W."/>
        </authorList>
    </citation>
    <scope>NUCLEOTIDE SEQUENCE [LARGE SCALE GENOMIC DNA]</scope>
    <source>
        <strain evidence="11">cv. G240</strain>
    </source>
</reference>
<evidence type="ECO:0000256" key="4">
    <source>
        <dbReference type="ARBA" id="ARBA00022741"/>
    </source>
</evidence>
<dbReference type="Gene3D" id="1.20.1560.10">
    <property type="entry name" value="ABC transporter type 1, transmembrane domain"/>
    <property type="match status" value="1"/>
</dbReference>
<dbReference type="InterPro" id="IPR044746">
    <property type="entry name" value="ABCC_6TM_D1"/>
</dbReference>
<evidence type="ECO:0000256" key="8">
    <source>
        <dbReference type="SAM" id="Phobius"/>
    </source>
</evidence>
<feature type="transmembrane region" description="Helical" evidence="8">
    <location>
        <begin position="307"/>
        <end position="331"/>
    </location>
</feature>
<sequence>MDQPLLHRENTGVRKDIVCYSNAGIWSHITFRWLNPLFEKGQREKKLELSHIPLVPELETAEKAFSKLQESMQSLVITSLPRAIAHAIWKPLAINAAFAGIYAVSSYMGPFLITHYVNSLSVNNDDASSYNHGLIIAFIFFIAKNMESVSQRQWYFGAQRVSVRIRAALMVLIYKKSLSIKLSQSGPINWRIVNLINADIEKIGELCLQVHQVWLLTVQVFLALIILYRSLGAAPSMVALFTTVLVMVCNTPLANRQKRYHSKITDVKDSRIKATSETFKSMRVLKLHSWESSFLKKLLGLRHTQSAVAFLFWASPVFVSAATFGVCIALAKTPLTLSTNFPALATFWVLQEPIYNLPEFISMIAQTKVLLDRIREFIQEKDLEMPVNNANNTVSSFNFVIEIEKGEYSWETNSKKPTVRISNELKIMKGYNVAICGSVGSGKSSLLCNILGEIPRISGWGIQVYGSKAYVSQSAWIQTGTVRDNVLLGNKMDEELYESVLCACTLNKDVSNWVNGDLILVMRDGRIVQFGKYGELMEDPQGVLVWLRRRVHREVDLLFGIFLILGEVTSSDKVVRENIPRVPCTWAPFYIMRAPVVDITIGQDQKAHEFGVASVQVTFGPNKDSRFGAPFVDITIGQDKKAFKFRTPSVQVTHGANCPADSVRPSWTSRLPKIKKLSNSELYPCRSRMGRISHRIRSAIRGYHDWPR</sequence>
<feature type="transmembrane region" description="Helical" evidence="8">
    <location>
        <begin position="92"/>
        <end position="117"/>
    </location>
</feature>
<evidence type="ECO:0000259" key="9">
    <source>
        <dbReference type="PROSITE" id="PS50929"/>
    </source>
</evidence>
<evidence type="ECO:0000256" key="3">
    <source>
        <dbReference type="ARBA" id="ARBA00022692"/>
    </source>
</evidence>
<dbReference type="PANTHER" id="PTHR24223:SF222">
    <property type="entry name" value="OS01G0902100 PROTEIN"/>
    <property type="match status" value="1"/>
</dbReference>
<keyword evidence="3 8" id="KW-0812">Transmembrane</keyword>
<evidence type="ECO:0000256" key="5">
    <source>
        <dbReference type="ARBA" id="ARBA00022840"/>
    </source>
</evidence>
<feature type="transmembrane region" description="Helical" evidence="8">
    <location>
        <begin position="213"/>
        <end position="231"/>
    </location>
</feature>
<dbReference type="PROSITE" id="PS50929">
    <property type="entry name" value="ABC_TM1F"/>
    <property type="match status" value="1"/>
</dbReference>
<dbReference type="EMBL" id="JACBKZ010000003">
    <property type="protein sequence ID" value="KAF5953392.1"/>
    <property type="molecule type" value="Genomic_DNA"/>
</dbReference>
<comment type="subcellular location">
    <subcellularLocation>
        <location evidence="1">Membrane</location>
        <topology evidence="1">Multi-pass membrane protein</topology>
    </subcellularLocation>
</comment>
<dbReference type="Gene3D" id="3.40.50.300">
    <property type="entry name" value="P-loop containing nucleotide triphosphate hydrolases"/>
    <property type="match status" value="1"/>
</dbReference>
<evidence type="ECO:0000256" key="7">
    <source>
        <dbReference type="ARBA" id="ARBA00023136"/>
    </source>
</evidence>
<name>A0A7J7HKG1_CAMSI</name>
<protein>
    <recommendedName>
        <fullName evidence="9">ABC transmembrane type-1 domain-containing protein</fullName>
    </recommendedName>
</protein>
<dbReference type="Pfam" id="PF00664">
    <property type="entry name" value="ABC_membrane"/>
    <property type="match status" value="1"/>
</dbReference>
<keyword evidence="7 8" id="KW-0472">Membrane</keyword>
<dbReference type="FunFam" id="1.20.1560.10:FF:000003">
    <property type="entry name" value="ABC transporter C family member 10"/>
    <property type="match status" value="1"/>
</dbReference>
<dbReference type="SUPFAM" id="SSF52540">
    <property type="entry name" value="P-loop containing nucleoside triphosphate hydrolases"/>
    <property type="match status" value="1"/>
</dbReference>
<dbReference type="InterPro" id="IPR036640">
    <property type="entry name" value="ABC1_TM_sf"/>
</dbReference>
<evidence type="ECO:0000256" key="2">
    <source>
        <dbReference type="ARBA" id="ARBA00022448"/>
    </source>
</evidence>
<dbReference type="GO" id="GO:0140359">
    <property type="term" value="F:ABC-type transporter activity"/>
    <property type="evidence" value="ECO:0007669"/>
    <property type="project" value="InterPro"/>
</dbReference>
<keyword evidence="5" id="KW-0067">ATP-binding</keyword>
<dbReference type="AlphaFoldDB" id="A0A7J7HKG1"/>
<feature type="transmembrane region" description="Helical" evidence="8">
    <location>
        <begin position="237"/>
        <end position="254"/>
    </location>
</feature>
<dbReference type="PANTHER" id="PTHR24223">
    <property type="entry name" value="ATP-BINDING CASSETTE SUB-FAMILY C"/>
    <property type="match status" value="1"/>
</dbReference>